<evidence type="ECO:0000256" key="5">
    <source>
        <dbReference type="ARBA" id="ARBA00022927"/>
    </source>
</evidence>
<reference evidence="12 13" key="1">
    <citation type="submission" date="2018-04" db="EMBL/GenBank/DDBJ databases">
        <authorList>
            <person name="Zhang X."/>
            <person name="Yuan J."/>
            <person name="Li F."/>
            <person name="Xiang J."/>
        </authorList>
    </citation>
    <scope>NUCLEOTIDE SEQUENCE [LARGE SCALE GENOMIC DNA]</scope>
    <source>
        <tissue evidence="12">Muscle</tissue>
    </source>
</reference>
<dbReference type="AlphaFoldDB" id="A0A3R7SZ39"/>
<feature type="compositionally biased region" description="Low complexity" evidence="10">
    <location>
        <begin position="31"/>
        <end position="54"/>
    </location>
</feature>
<sequence>MTTYAFPLDSQMEPMTLGSPVGSPTAAAQIPPASSTSSPFLPSFLMGDVVASPAGPGGRVGGGGGASPNKTTRQFSTSTSVSSPGSPQPTKDPFFPTRLGPDKPGGPPTQSLMGMRGPPSLPQSPIPTRLGSPYVDQRILGTPISHGGPVGQLTPGTPIQPTSQSLYSNVAFTPSRDQTSLLSHDTSLQTSLCDALEDSWVTVFGFPAAAASYILTQFTQLGTIVEHRNPGTGNWMHLKYQTKLQARKALSKNGKVFSGNIMVGVVPCSDKAITGDKENMSANLSNVMSPDSSMVGTPKSNMRPLTQAYQTAHAEHEVVPKVNTPKKNDSIVSKAMQHIFGL</sequence>
<feature type="region of interest" description="Disordered" evidence="10">
    <location>
        <begin position="1"/>
        <end position="133"/>
    </location>
</feature>
<comment type="similarity">
    <text evidence="2 9">Belongs to the Nup35 family.</text>
</comment>
<feature type="compositionally biased region" description="Gly residues" evidence="10">
    <location>
        <begin position="55"/>
        <end position="66"/>
    </location>
</feature>
<evidence type="ECO:0000313" key="13">
    <source>
        <dbReference type="Proteomes" id="UP000283509"/>
    </source>
</evidence>
<dbReference type="PANTHER" id="PTHR21527:SF6">
    <property type="entry name" value="NUCLEOPORIN NUP35"/>
    <property type="match status" value="1"/>
</dbReference>
<dbReference type="GO" id="GO:0044615">
    <property type="term" value="C:nuclear pore nuclear basket"/>
    <property type="evidence" value="ECO:0007669"/>
    <property type="project" value="TreeGrafter"/>
</dbReference>
<dbReference type="EMBL" id="QCYY01000803">
    <property type="protein sequence ID" value="ROT82565.1"/>
    <property type="molecule type" value="Genomic_DNA"/>
</dbReference>
<keyword evidence="7 9" id="KW-0906">Nuclear pore complex</keyword>
<dbReference type="STRING" id="6689.A0A3R7SZ39"/>
<dbReference type="InterPro" id="IPR035979">
    <property type="entry name" value="RBD_domain_sf"/>
</dbReference>
<comment type="caution">
    <text evidence="12">The sequence shown here is derived from an EMBL/GenBank/DDBJ whole genome shotgun (WGS) entry which is preliminary data.</text>
</comment>
<dbReference type="PIRSF" id="PIRSF038119">
    <property type="entry name" value="Nucleoporin_NUP53"/>
    <property type="match status" value="1"/>
</dbReference>
<dbReference type="GO" id="GO:0031965">
    <property type="term" value="C:nuclear membrane"/>
    <property type="evidence" value="ECO:0007669"/>
    <property type="project" value="InterPro"/>
</dbReference>
<evidence type="ECO:0000256" key="3">
    <source>
        <dbReference type="ARBA" id="ARBA00022448"/>
    </source>
</evidence>
<comment type="function">
    <text evidence="9">Functions as a component of the nuclear pore complex (NPC).</text>
</comment>
<keyword evidence="6 9" id="KW-0811">Translocation</keyword>
<dbReference type="GO" id="GO:0051028">
    <property type="term" value="P:mRNA transport"/>
    <property type="evidence" value="ECO:0007669"/>
    <property type="project" value="UniProtKB-UniRule"/>
</dbReference>
<dbReference type="InterPro" id="IPR012677">
    <property type="entry name" value="Nucleotide-bd_a/b_plait_sf"/>
</dbReference>
<dbReference type="InterPro" id="IPR007846">
    <property type="entry name" value="RRM_NUP35_dom"/>
</dbReference>
<evidence type="ECO:0000256" key="2">
    <source>
        <dbReference type="ARBA" id="ARBA00009454"/>
    </source>
</evidence>
<accession>A0A3R7SZ39</accession>
<evidence type="ECO:0000256" key="10">
    <source>
        <dbReference type="SAM" id="MobiDB-lite"/>
    </source>
</evidence>
<feature type="domain" description="RRM Nup35-type" evidence="11">
    <location>
        <begin position="195"/>
        <end position="275"/>
    </location>
</feature>
<dbReference type="PROSITE" id="PS51472">
    <property type="entry name" value="RRM_NUP35"/>
    <property type="match status" value="1"/>
</dbReference>
<dbReference type="OrthoDB" id="3365060at2759"/>
<name>A0A3R7SZ39_PENVA</name>
<protein>
    <recommendedName>
        <fullName evidence="9">Nucleoporin NUP53</fullName>
    </recommendedName>
</protein>
<dbReference type="GO" id="GO:0017056">
    <property type="term" value="F:structural constituent of nuclear pore"/>
    <property type="evidence" value="ECO:0007669"/>
    <property type="project" value="InterPro"/>
</dbReference>
<keyword evidence="5 9" id="KW-0653">Protein transport</keyword>
<evidence type="ECO:0000256" key="4">
    <source>
        <dbReference type="ARBA" id="ARBA00022816"/>
    </source>
</evidence>
<dbReference type="GO" id="GO:0005543">
    <property type="term" value="F:phospholipid binding"/>
    <property type="evidence" value="ECO:0007669"/>
    <property type="project" value="TreeGrafter"/>
</dbReference>
<gene>
    <name evidence="12" type="ORF">C7M84_024266</name>
</gene>
<keyword evidence="13" id="KW-1185">Reference proteome</keyword>
<dbReference type="SUPFAM" id="SSF54928">
    <property type="entry name" value="RNA-binding domain, RBD"/>
    <property type="match status" value="1"/>
</dbReference>
<dbReference type="GO" id="GO:0003676">
    <property type="term" value="F:nucleic acid binding"/>
    <property type="evidence" value="ECO:0007669"/>
    <property type="project" value="InterPro"/>
</dbReference>
<feature type="compositionally biased region" description="Low complexity" evidence="10">
    <location>
        <begin position="76"/>
        <end position="89"/>
    </location>
</feature>
<evidence type="ECO:0000256" key="7">
    <source>
        <dbReference type="ARBA" id="ARBA00023132"/>
    </source>
</evidence>
<evidence type="ECO:0000256" key="8">
    <source>
        <dbReference type="ARBA" id="ARBA00023242"/>
    </source>
</evidence>
<dbReference type="Proteomes" id="UP000283509">
    <property type="component" value="Unassembled WGS sequence"/>
</dbReference>
<dbReference type="PANTHER" id="PTHR21527">
    <property type="entry name" value="NUCLEOPORIN NUP35"/>
    <property type="match status" value="1"/>
</dbReference>
<evidence type="ECO:0000259" key="11">
    <source>
        <dbReference type="PROSITE" id="PS51472"/>
    </source>
</evidence>
<evidence type="ECO:0000256" key="1">
    <source>
        <dbReference type="ARBA" id="ARBA00004567"/>
    </source>
</evidence>
<reference evidence="12 13" key="2">
    <citation type="submission" date="2019-01" db="EMBL/GenBank/DDBJ databases">
        <title>The decoding of complex shrimp genome reveals the adaptation for benthos swimmer, frequently molting mechanism and breeding impact on genome.</title>
        <authorList>
            <person name="Sun Y."/>
            <person name="Gao Y."/>
            <person name="Yu Y."/>
        </authorList>
    </citation>
    <scope>NUCLEOTIDE SEQUENCE [LARGE SCALE GENOMIC DNA]</scope>
    <source>
        <tissue evidence="12">Muscle</tissue>
    </source>
</reference>
<comment type="subcellular location">
    <subcellularLocation>
        <location evidence="1 9">Nucleus</location>
        <location evidence="1 9">Nuclear pore complex</location>
    </subcellularLocation>
</comment>
<evidence type="ECO:0000313" key="12">
    <source>
        <dbReference type="EMBL" id="ROT82565.1"/>
    </source>
</evidence>
<dbReference type="GO" id="GO:0006607">
    <property type="term" value="P:NLS-bearing protein import into nucleus"/>
    <property type="evidence" value="ECO:0007669"/>
    <property type="project" value="TreeGrafter"/>
</dbReference>
<organism evidence="12 13">
    <name type="scientific">Penaeus vannamei</name>
    <name type="common">Whiteleg shrimp</name>
    <name type="synonym">Litopenaeus vannamei</name>
    <dbReference type="NCBI Taxonomy" id="6689"/>
    <lineage>
        <taxon>Eukaryota</taxon>
        <taxon>Metazoa</taxon>
        <taxon>Ecdysozoa</taxon>
        <taxon>Arthropoda</taxon>
        <taxon>Crustacea</taxon>
        <taxon>Multicrustacea</taxon>
        <taxon>Malacostraca</taxon>
        <taxon>Eumalacostraca</taxon>
        <taxon>Eucarida</taxon>
        <taxon>Decapoda</taxon>
        <taxon>Dendrobranchiata</taxon>
        <taxon>Penaeoidea</taxon>
        <taxon>Penaeidae</taxon>
        <taxon>Penaeus</taxon>
    </lineage>
</organism>
<evidence type="ECO:0000256" key="9">
    <source>
        <dbReference type="PIRNR" id="PIRNR038119"/>
    </source>
</evidence>
<dbReference type="FunFam" id="3.30.70.330:FF:000095">
    <property type="entry name" value="Putative Nucleoporin NUP53"/>
    <property type="match status" value="1"/>
</dbReference>
<keyword evidence="3 9" id="KW-0813">Transport</keyword>
<keyword evidence="8 9" id="KW-0539">Nucleus</keyword>
<evidence type="ECO:0000256" key="6">
    <source>
        <dbReference type="ARBA" id="ARBA00023010"/>
    </source>
</evidence>
<dbReference type="GO" id="GO:0006999">
    <property type="term" value="P:nuclear pore organization"/>
    <property type="evidence" value="ECO:0007669"/>
    <property type="project" value="TreeGrafter"/>
</dbReference>
<dbReference type="Pfam" id="PF05172">
    <property type="entry name" value="RRM_Nup35"/>
    <property type="match status" value="1"/>
</dbReference>
<proteinExistence type="inferred from homology"/>
<dbReference type="InterPro" id="IPR017389">
    <property type="entry name" value="Nucleoporin_NUP53"/>
</dbReference>
<keyword evidence="4 9" id="KW-0509">mRNA transport</keyword>
<dbReference type="Gene3D" id="3.30.70.330">
    <property type="match status" value="1"/>
</dbReference>
<dbReference type="GO" id="GO:0044613">
    <property type="term" value="C:nuclear pore central transport channel"/>
    <property type="evidence" value="ECO:0007669"/>
    <property type="project" value="TreeGrafter"/>
</dbReference>